<accession>A0A016SGM1</accession>
<reference evidence="2" key="1">
    <citation type="journal article" date="2015" name="Nat. Genet.">
        <title>The genome and transcriptome of the zoonotic hookworm Ancylostoma ceylanicum identify infection-specific gene families.</title>
        <authorList>
            <person name="Schwarz E.M."/>
            <person name="Hu Y."/>
            <person name="Antoshechkin I."/>
            <person name="Miller M.M."/>
            <person name="Sternberg P.W."/>
            <person name="Aroian R.V."/>
        </authorList>
    </citation>
    <scope>NUCLEOTIDE SEQUENCE</scope>
    <source>
        <strain evidence="2">HY135</strain>
    </source>
</reference>
<dbReference type="AlphaFoldDB" id="A0A016SGM1"/>
<evidence type="ECO:0000313" key="1">
    <source>
        <dbReference type="EMBL" id="EYB89444.1"/>
    </source>
</evidence>
<organism evidence="1 2">
    <name type="scientific">Ancylostoma ceylanicum</name>
    <dbReference type="NCBI Taxonomy" id="53326"/>
    <lineage>
        <taxon>Eukaryota</taxon>
        <taxon>Metazoa</taxon>
        <taxon>Ecdysozoa</taxon>
        <taxon>Nematoda</taxon>
        <taxon>Chromadorea</taxon>
        <taxon>Rhabditida</taxon>
        <taxon>Rhabditina</taxon>
        <taxon>Rhabditomorpha</taxon>
        <taxon>Strongyloidea</taxon>
        <taxon>Ancylostomatidae</taxon>
        <taxon>Ancylostomatinae</taxon>
        <taxon>Ancylostoma</taxon>
    </lineage>
</organism>
<gene>
    <name evidence="1" type="primary">Acey_s0232.g3060</name>
    <name evidence="1" type="ORF">Y032_0232g3060</name>
</gene>
<dbReference type="EMBL" id="JARK01001568">
    <property type="protein sequence ID" value="EYB89444.1"/>
    <property type="molecule type" value="Genomic_DNA"/>
</dbReference>
<comment type="caution">
    <text evidence="1">The sequence shown here is derived from an EMBL/GenBank/DDBJ whole genome shotgun (WGS) entry which is preliminary data.</text>
</comment>
<protein>
    <submittedName>
        <fullName evidence="1">Uncharacterized protein</fullName>
    </submittedName>
</protein>
<proteinExistence type="predicted"/>
<dbReference type="Proteomes" id="UP000024635">
    <property type="component" value="Unassembled WGS sequence"/>
</dbReference>
<sequence length="87" mass="9832">MASFYVVTSTSTNIYARLHDINCMLLCRPSFYLYFLEKIAVNSTIDAPEVAAVLQLIRNHCYGGVSLHISTVLRCCRWEVGPKAYIV</sequence>
<name>A0A016SGM1_9BILA</name>
<keyword evidence="2" id="KW-1185">Reference proteome</keyword>
<evidence type="ECO:0000313" key="2">
    <source>
        <dbReference type="Proteomes" id="UP000024635"/>
    </source>
</evidence>